<dbReference type="InterPro" id="IPR006683">
    <property type="entry name" value="Thioestr_dom"/>
</dbReference>
<sequence>MKVDVAQLKLLTEHRNIHIPLLDHMNFRHCPDAEGGPGNIVMQVDARHVNSLGNTHGGVLMTILDVVMAFNASQRDEQKRACVTIEMKTNFLSPGGMVGDLIEAVGCVRRHTRSIAFCEGEVRNAAGEVVATASGTFKYVNRQRTPAADV</sequence>
<comment type="similarity">
    <text evidence="1">Belongs to the thioesterase PaaI family.</text>
</comment>
<feature type="domain" description="Thioesterase" evidence="3">
    <location>
        <begin position="53"/>
        <end position="130"/>
    </location>
</feature>
<dbReference type="STRING" id="198616.SAMN05216193_10254"/>
<dbReference type="CDD" id="cd03443">
    <property type="entry name" value="PaaI_thioesterase"/>
    <property type="match status" value="1"/>
</dbReference>
<dbReference type="EMBL" id="FNIJ01000002">
    <property type="protein sequence ID" value="SDN27408.1"/>
    <property type="molecule type" value="Genomic_DNA"/>
</dbReference>
<dbReference type="NCBIfam" id="TIGR00369">
    <property type="entry name" value="unchar_dom_1"/>
    <property type="match status" value="1"/>
</dbReference>
<accession>A0A1H0A1G6</accession>
<keyword evidence="2" id="KW-0378">Hydrolase</keyword>
<evidence type="ECO:0000313" key="5">
    <source>
        <dbReference type="Proteomes" id="UP000242957"/>
    </source>
</evidence>
<proteinExistence type="inferred from homology"/>
<evidence type="ECO:0000256" key="2">
    <source>
        <dbReference type="ARBA" id="ARBA00022801"/>
    </source>
</evidence>
<dbReference type="RefSeq" id="WP_084309833.1">
    <property type="nucleotide sequence ID" value="NZ_FNIJ01000002.1"/>
</dbReference>
<keyword evidence="5" id="KW-1185">Reference proteome</keyword>
<dbReference type="PANTHER" id="PTHR21660">
    <property type="entry name" value="THIOESTERASE SUPERFAMILY MEMBER-RELATED"/>
    <property type="match status" value="1"/>
</dbReference>
<protein>
    <submittedName>
        <fullName evidence="4">Uncharacterized domain 1-containing protein</fullName>
    </submittedName>
</protein>
<reference evidence="5" key="1">
    <citation type="submission" date="2016-10" db="EMBL/GenBank/DDBJ databases">
        <authorList>
            <person name="Varghese N."/>
            <person name="Submissions S."/>
        </authorList>
    </citation>
    <scope>NUCLEOTIDE SEQUENCE [LARGE SCALE GENOMIC DNA]</scope>
    <source>
        <strain evidence="5">JCM 21621</strain>
    </source>
</reference>
<gene>
    <name evidence="4" type="ORF">SAMN05216193_10254</name>
</gene>
<dbReference type="Gene3D" id="3.10.129.10">
    <property type="entry name" value="Hotdog Thioesterase"/>
    <property type="match status" value="1"/>
</dbReference>
<dbReference type="InterPro" id="IPR029069">
    <property type="entry name" value="HotDog_dom_sf"/>
</dbReference>
<dbReference type="Proteomes" id="UP000242957">
    <property type="component" value="Unassembled WGS sequence"/>
</dbReference>
<evidence type="ECO:0000313" key="4">
    <source>
        <dbReference type="EMBL" id="SDN27408.1"/>
    </source>
</evidence>
<evidence type="ECO:0000259" key="3">
    <source>
        <dbReference type="Pfam" id="PF03061"/>
    </source>
</evidence>
<dbReference type="SUPFAM" id="SSF54637">
    <property type="entry name" value="Thioesterase/thiol ester dehydrase-isomerase"/>
    <property type="match status" value="1"/>
</dbReference>
<evidence type="ECO:0000256" key="1">
    <source>
        <dbReference type="ARBA" id="ARBA00008324"/>
    </source>
</evidence>
<name>A0A1H0A1G6_9PSED</name>
<dbReference type="InterPro" id="IPR003736">
    <property type="entry name" value="PAAI_dom"/>
</dbReference>
<dbReference type="PANTHER" id="PTHR21660:SF1">
    <property type="entry name" value="ACYL-COENZYME A THIOESTERASE 13"/>
    <property type="match status" value="1"/>
</dbReference>
<dbReference type="InterPro" id="IPR039298">
    <property type="entry name" value="ACOT13"/>
</dbReference>
<organism evidence="4 5">
    <name type="scientific">Pseudomonas jinjuensis</name>
    <dbReference type="NCBI Taxonomy" id="198616"/>
    <lineage>
        <taxon>Bacteria</taxon>
        <taxon>Pseudomonadati</taxon>
        <taxon>Pseudomonadota</taxon>
        <taxon>Gammaproteobacteria</taxon>
        <taxon>Pseudomonadales</taxon>
        <taxon>Pseudomonadaceae</taxon>
        <taxon>Pseudomonas</taxon>
    </lineage>
</organism>
<dbReference type="OrthoDB" id="3477511at2"/>
<dbReference type="Pfam" id="PF03061">
    <property type="entry name" value="4HBT"/>
    <property type="match status" value="1"/>
</dbReference>
<dbReference type="GO" id="GO:0047617">
    <property type="term" value="F:fatty acyl-CoA hydrolase activity"/>
    <property type="evidence" value="ECO:0007669"/>
    <property type="project" value="InterPro"/>
</dbReference>
<dbReference type="AlphaFoldDB" id="A0A1H0A1G6"/>